<dbReference type="AlphaFoldDB" id="A0A1F5ZNE1"/>
<accession>A0A1F5ZNE1</accession>
<sequence>MITKIVIIILSVMGLVYFLLRPSSPQLPTAPLANTSSPTIVESPDGKASLTMKKTLSNSLVNYTFSVDKPIFSKTIASTNTISIPHNTWSPDNKYIFLKEDQNKEINYNVLSVTGKEFINVSSLFREKYPDLKLVEITGWAAPTLLILNTQKSSFWFNVINRSFILLSSL</sequence>
<evidence type="ECO:0000313" key="2">
    <source>
        <dbReference type="Proteomes" id="UP000177383"/>
    </source>
</evidence>
<comment type="caution">
    <text evidence="1">The sequence shown here is derived from an EMBL/GenBank/DDBJ whole genome shotgun (WGS) entry which is preliminary data.</text>
</comment>
<reference evidence="1 2" key="1">
    <citation type="journal article" date="2016" name="Nat. Commun.">
        <title>Thousands of microbial genomes shed light on interconnected biogeochemical processes in an aquifer system.</title>
        <authorList>
            <person name="Anantharaman K."/>
            <person name="Brown C.T."/>
            <person name="Hug L.A."/>
            <person name="Sharon I."/>
            <person name="Castelle C.J."/>
            <person name="Probst A.J."/>
            <person name="Thomas B.C."/>
            <person name="Singh A."/>
            <person name="Wilkins M.J."/>
            <person name="Karaoz U."/>
            <person name="Brodie E.L."/>
            <person name="Williams K.H."/>
            <person name="Hubbard S.S."/>
            <person name="Banfield J.F."/>
        </authorList>
    </citation>
    <scope>NUCLEOTIDE SEQUENCE [LARGE SCALE GENOMIC DNA]</scope>
</reference>
<gene>
    <name evidence="1" type="ORF">A2773_07340</name>
</gene>
<dbReference type="EMBL" id="MFJE01000045">
    <property type="protein sequence ID" value="OGG13602.1"/>
    <property type="molecule type" value="Genomic_DNA"/>
</dbReference>
<dbReference type="Proteomes" id="UP000177383">
    <property type="component" value="Unassembled WGS sequence"/>
</dbReference>
<evidence type="ECO:0008006" key="3">
    <source>
        <dbReference type="Google" id="ProtNLM"/>
    </source>
</evidence>
<protein>
    <recommendedName>
        <fullName evidence="3">Dipeptidylpeptidase IV N-terminal domain-containing protein</fullName>
    </recommendedName>
</protein>
<organism evidence="1 2">
    <name type="scientific">Candidatus Gottesmanbacteria bacterium RIFCSPHIGHO2_01_FULL_39_10</name>
    <dbReference type="NCBI Taxonomy" id="1798375"/>
    <lineage>
        <taxon>Bacteria</taxon>
        <taxon>Candidatus Gottesmaniibacteriota</taxon>
    </lineage>
</organism>
<evidence type="ECO:0000313" key="1">
    <source>
        <dbReference type="EMBL" id="OGG13602.1"/>
    </source>
</evidence>
<proteinExistence type="predicted"/>
<name>A0A1F5ZNE1_9BACT</name>